<dbReference type="GeneID" id="24808715"/>
<reference evidence="3 4" key="1">
    <citation type="submission" date="2014-07" db="EMBL/GenBank/DDBJ databases">
        <title>Methanogenic archaea and the global carbon cycle.</title>
        <authorList>
            <person name="Henriksen J.R."/>
            <person name="Luke J."/>
            <person name="Reinhart S."/>
            <person name="Benedict M.N."/>
            <person name="Youngblut N.D."/>
            <person name="Metcalf M.E."/>
            <person name="Whitaker R.J."/>
            <person name="Metcalf W.W."/>
        </authorList>
    </citation>
    <scope>NUCLEOTIDE SEQUENCE [LARGE SCALE GENOMIC DNA]</scope>
    <source>
        <strain evidence="3 4">Z-761</strain>
    </source>
</reference>
<dbReference type="Gene3D" id="3.40.50.410">
    <property type="entry name" value="von Willebrand factor, type A domain"/>
    <property type="match status" value="1"/>
</dbReference>
<protein>
    <recommendedName>
        <fullName evidence="2">VWFA domain-containing protein</fullName>
    </recommendedName>
</protein>
<feature type="compositionally biased region" description="Basic and acidic residues" evidence="1">
    <location>
        <begin position="232"/>
        <end position="247"/>
    </location>
</feature>
<dbReference type="STRING" id="1434123.MSVAZ_0351"/>
<feature type="compositionally biased region" description="Polar residues" evidence="1">
    <location>
        <begin position="174"/>
        <end position="188"/>
    </location>
</feature>
<dbReference type="HOGENOM" id="CLU_520346_0_0_2"/>
<dbReference type="CDD" id="cd01462">
    <property type="entry name" value="VWA_YIEM_type"/>
    <property type="match status" value="1"/>
</dbReference>
<evidence type="ECO:0000313" key="4">
    <source>
        <dbReference type="Proteomes" id="UP000033096"/>
    </source>
</evidence>
<keyword evidence="4" id="KW-1185">Reference proteome</keyword>
<dbReference type="KEGG" id="mvc:MSVAZ_0351"/>
<dbReference type="EMBL" id="CP009520">
    <property type="protein sequence ID" value="AKB42620.1"/>
    <property type="molecule type" value="Genomic_DNA"/>
</dbReference>
<proteinExistence type="predicted"/>
<organism evidence="3 4">
    <name type="scientific">Methanosarcina vacuolata Z-761</name>
    <dbReference type="NCBI Taxonomy" id="1434123"/>
    <lineage>
        <taxon>Archaea</taxon>
        <taxon>Methanobacteriati</taxon>
        <taxon>Methanobacteriota</taxon>
        <taxon>Stenosarchaea group</taxon>
        <taxon>Methanomicrobia</taxon>
        <taxon>Methanosarcinales</taxon>
        <taxon>Methanosarcinaceae</taxon>
        <taxon>Methanosarcina</taxon>
    </lineage>
</organism>
<dbReference type="SMART" id="SM00327">
    <property type="entry name" value="VWA"/>
    <property type="match status" value="1"/>
</dbReference>
<feature type="region of interest" description="Disordered" evidence="1">
    <location>
        <begin position="173"/>
        <end position="257"/>
    </location>
</feature>
<sequence>MQELKKRKEDFEGIHRSGSSLSFSHAFNPSTILNIELRGVLATPRKIPRQVREEIAEILVYELFSEDGYEIKDEKLFMSKFGAFYPIFLGLRDFGVWAEIKTLAGANNLAGVFILRALLEEIFTLLDDYGKLESEFSKKFARNLEKSLKALRKLIDETQSAWERSRIRDLEENSWLQENPNTSNQQATPERRPESPLEQESSLTQENFLKEESSLTQENSLPQERSFQQENSLKEESSLQDFEHETWENPDMQTGNTVGSERLASMTLNFMSSEKAGEALDSVIEESIAVKIEELIPVLEDHLEMLEILSMLFPGRAWDYSLRALHREYFGNLEKYAALLRKSSAIHEILEQVGRIELEYGSKKLSLSPYSKSEVHSVTLSGDIQTLLPAETVKLKNPLLKRKFYADMLEGKLLTYQLKGENWNSDNAGKKRKGPVVALVDTSASMRGSPELLAKAVVLAVTRRMLTESRDVKVILFSSKWQTVEIELTNKKRMGEEFLEFLKFTFGGGTDFNTALRAGLKAMKNEKAFEGADLLFLTDGYSELSEKPLIREWNEIKAERRARIFSLIIGNYDAGGLQQISDHTYLIGNAENWDVAESPASFVKAISKPYRF</sequence>
<evidence type="ECO:0000256" key="1">
    <source>
        <dbReference type="SAM" id="MobiDB-lite"/>
    </source>
</evidence>
<dbReference type="PROSITE" id="PS50234">
    <property type="entry name" value="VWFA"/>
    <property type="match status" value="1"/>
</dbReference>
<dbReference type="PATRIC" id="fig|1434123.4.peg.368"/>
<feature type="domain" description="VWFA" evidence="2">
    <location>
        <begin position="435"/>
        <end position="606"/>
    </location>
</feature>
<dbReference type="SUPFAM" id="SSF53300">
    <property type="entry name" value="vWA-like"/>
    <property type="match status" value="1"/>
</dbReference>
<dbReference type="PANTHER" id="PTHR36846:SF1">
    <property type="entry name" value="PROTEIN VIAA"/>
    <property type="match status" value="1"/>
</dbReference>
<dbReference type="Pfam" id="PF13519">
    <property type="entry name" value="VWA_2"/>
    <property type="match status" value="1"/>
</dbReference>
<dbReference type="InterPro" id="IPR036465">
    <property type="entry name" value="vWFA_dom_sf"/>
</dbReference>
<name>A0A0E3Q0I2_9EURY</name>
<dbReference type="RefSeq" id="WP_048117349.1">
    <property type="nucleotide sequence ID" value="NZ_CP009520.1"/>
</dbReference>
<evidence type="ECO:0000313" key="3">
    <source>
        <dbReference type="EMBL" id="AKB42620.1"/>
    </source>
</evidence>
<gene>
    <name evidence="3" type="ORF">MSVAZ_0351</name>
</gene>
<dbReference type="Proteomes" id="UP000033096">
    <property type="component" value="Chromosome"/>
</dbReference>
<feature type="compositionally biased region" description="Polar residues" evidence="1">
    <location>
        <begin position="214"/>
        <end position="231"/>
    </location>
</feature>
<dbReference type="GO" id="GO:0005829">
    <property type="term" value="C:cytosol"/>
    <property type="evidence" value="ECO:0007669"/>
    <property type="project" value="TreeGrafter"/>
</dbReference>
<accession>A0A0E3Q0I2</accession>
<evidence type="ECO:0000259" key="2">
    <source>
        <dbReference type="PROSITE" id="PS50234"/>
    </source>
</evidence>
<feature type="compositionally biased region" description="Polar residues" evidence="1">
    <location>
        <begin position="198"/>
        <end position="207"/>
    </location>
</feature>
<dbReference type="AlphaFoldDB" id="A0A0E3Q0I2"/>
<dbReference type="PANTHER" id="PTHR36846">
    <property type="entry name" value="PROTEIN VIAA"/>
    <property type="match status" value="1"/>
</dbReference>
<dbReference type="InterPro" id="IPR002035">
    <property type="entry name" value="VWF_A"/>
</dbReference>